<comment type="caution">
    <text evidence="2">The sequence shown here is derived from an EMBL/GenBank/DDBJ whole genome shotgun (WGS) entry which is preliminary data.</text>
</comment>
<dbReference type="GO" id="GO:0016887">
    <property type="term" value="F:ATP hydrolysis activity"/>
    <property type="evidence" value="ECO:0007669"/>
    <property type="project" value="InterPro"/>
</dbReference>
<protein>
    <submittedName>
        <fullName evidence="3">AAA family ATPase</fullName>
    </submittedName>
    <submittedName>
        <fullName evidence="2">Predicted ATPase</fullName>
    </submittedName>
</protein>
<dbReference type="CDD" id="cd00267">
    <property type="entry name" value="ABC_ATPase"/>
    <property type="match status" value="1"/>
</dbReference>
<organism evidence="2 4">
    <name type="scientific">Streptococcus suis</name>
    <dbReference type="NCBI Taxonomy" id="1307"/>
    <lineage>
        <taxon>Bacteria</taxon>
        <taxon>Bacillati</taxon>
        <taxon>Bacillota</taxon>
        <taxon>Bacilli</taxon>
        <taxon>Lactobacillales</taxon>
        <taxon>Streptococcaceae</taxon>
        <taxon>Streptococcus</taxon>
    </lineage>
</organism>
<evidence type="ECO:0000313" key="2">
    <source>
        <dbReference type="EMBL" id="CYX43123.1"/>
    </source>
</evidence>
<reference evidence="3" key="2">
    <citation type="submission" date="2023-11" db="EMBL/GenBank/DDBJ databases">
        <title>Antimicrobial resistance in invasive Streptococcus suis isolated in Spain and the associated genetic mechanisms.</title>
        <authorList>
            <person name="Uruen C."/>
            <person name="Arenas J.A."/>
        </authorList>
    </citation>
    <scope>NUCLEOTIDE SEQUENCE</scope>
    <source>
        <strain evidence="3">Ss_70</strain>
    </source>
</reference>
<dbReference type="PANTHER" id="PTHR43581:SF4">
    <property type="entry name" value="ATP_GTP PHOSPHATASE"/>
    <property type="match status" value="1"/>
</dbReference>
<dbReference type="PANTHER" id="PTHR43581">
    <property type="entry name" value="ATP/GTP PHOSPHATASE"/>
    <property type="match status" value="1"/>
</dbReference>
<gene>
    <name evidence="2" type="ORF">ERS132525_00859</name>
    <name evidence="3" type="ORF">SHY70_10045</name>
</gene>
<dbReference type="SUPFAM" id="SSF52540">
    <property type="entry name" value="P-loop containing nucleoside triphosphate hydrolases"/>
    <property type="match status" value="1"/>
</dbReference>
<dbReference type="InterPro" id="IPR003959">
    <property type="entry name" value="ATPase_AAA_core"/>
</dbReference>
<evidence type="ECO:0000313" key="3">
    <source>
        <dbReference type="EMBL" id="MDX5038612.1"/>
    </source>
</evidence>
<reference evidence="2 4" key="1">
    <citation type="submission" date="2016-02" db="EMBL/GenBank/DDBJ databases">
        <authorList>
            <consortium name="Pathogen Informatics"/>
        </authorList>
    </citation>
    <scope>NUCLEOTIDE SEQUENCE [LARGE SCALE GENOMIC DNA]</scope>
    <source>
        <strain evidence="2 4">SS985</strain>
    </source>
</reference>
<dbReference type="GO" id="GO:0005524">
    <property type="term" value="F:ATP binding"/>
    <property type="evidence" value="ECO:0007669"/>
    <property type="project" value="InterPro"/>
</dbReference>
<dbReference type="Gene3D" id="3.40.50.300">
    <property type="entry name" value="P-loop containing nucleotide triphosphate hydrolases"/>
    <property type="match status" value="1"/>
</dbReference>
<accession>A0A0Z8USQ0</accession>
<dbReference type="AlphaFoldDB" id="A0A0Z8USQ0"/>
<evidence type="ECO:0000259" key="1">
    <source>
        <dbReference type="Pfam" id="PF13304"/>
    </source>
</evidence>
<feature type="domain" description="ATPase AAA-type core" evidence="1">
    <location>
        <begin position="185"/>
        <end position="362"/>
    </location>
</feature>
<evidence type="ECO:0000313" key="4">
    <source>
        <dbReference type="Proteomes" id="UP000071601"/>
    </source>
</evidence>
<sequence>MIQKDELESKIQDLDQYIFSLKCNKPVLSEFYNQEYRNYKDSIFNDLEGTFKFSSITFEELFNKVICFVEKQKQVLIEYSKIKATTKKNKISKFYNNILNEFNFPYDTSYLLKNSEDFNTFVNVLGWKNLAHDYGNITLLKKFSDFEENIILIGGNGKGKSSLANYLKGGDFASISVIGAQKTLYFSTHNTEVLKTEKREITEILLDNSIKKSKNDEQGYDFFHQSSSQFTKLIIAMQSEYTNYLYLCDSNNVQSDTDKTVFGKVRKLYKSLFNEIELVFKMGSRTTLEVVKDGRIYSVNGLSEGEKAVLYYAISVLMAKEDGLIIVDEPETYLNPALSNLLWDRLIEAKKDSQFLFITHSVDFVLGRDNAQVSWIRNFEYPDKWDIELLQSENNLPKLMLTEILGSSKPLLFCEGNDKSSLDYHIYKSLFGENYTIIPSDGHKQVVNYVRSVKKIGNIQEVYGIIDLDSLSEDEKNKFEKEGIKVLEFNEIEMLFFEEHVMIEVMKSIYPTEYKEKIETFKLKFHDIIKNSNEKIALAYVKKRVENYLMNEKIQDYSSLEQIRDGLTDISNYDISNQYEEKKKQIKAIIDDNTYPELLKVCNLKTEISKGLANKYLDNNYIEKAKQRILTDTELKEYLVKKYFSFLGKV</sequence>
<dbReference type="Proteomes" id="UP001270004">
    <property type="component" value="Unassembled WGS sequence"/>
</dbReference>
<name>A0A0Z8USQ0_STRSU</name>
<dbReference type="RefSeq" id="WP_024403448.1">
    <property type="nucleotide sequence ID" value="NZ_CABEIV010000006.1"/>
</dbReference>
<proteinExistence type="predicted"/>
<dbReference type="Proteomes" id="UP000071601">
    <property type="component" value="Unassembled WGS sequence"/>
</dbReference>
<dbReference type="EMBL" id="JAWWZK010000025">
    <property type="protein sequence ID" value="MDX5038612.1"/>
    <property type="molecule type" value="Genomic_DNA"/>
</dbReference>
<dbReference type="InterPro" id="IPR027417">
    <property type="entry name" value="P-loop_NTPase"/>
</dbReference>
<dbReference type="EMBL" id="FILR01000006">
    <property type="protein sequence ID" value="CYX43123.1"/>
    <property type="molecule type" value="Genomic_DNA"/>
</dbReference>
<dbReference type="Pfam" id="PF13304">
    <property type="entry name" value="AAA_21"/>
    <property type="match status" value="1"/>
</dbReference>
<dbReference type="InterPro" id="IPR051396">
    <property type="entry name" value="Bact_Antivir_Def_Nuclease"/>
</dbReference>